<accession>A0A9N9FG31</accession>
<evidence type="ECO:0000313" key="6">
    <source>
        <dbReference type="Proteomes" id="UP000789572"/>
    </source>
</evidence>
<evidence type="ECO:0000256" key="3">
    <source>
        <dbReference type="ARBA" id="ARBA00022837"/>
    </source>
</evidence>
<dbReference type="GO" id="GO:0005509">
    <property type="term" value="F:calcium ion binding"/>
    <property type="evidence" value="ECO:0007669"/>
    <property type="project" value="InterPro"/>
</dbReference>
<organism evidence="5 6">
    <name type="scientific">Paraglomus occultum</name>
    <dbReference type="NCBI Taxonomy" id="144539"/>
    <lineage>
        <taxon>Eukaryota</taxon>
        <taxon>Fungi</taxon>
        <taxon>Fungi incertae sedis</taxon>
        <taxon>Mucoromycota</taxon>
        <taxon>Glomeromycotina</taxon>
        <taxon>Glomeromycetes</taxon>
        <taxon>Paraglomerales</taxon>
        <taxon>Paraglomeraceae</taxon>
        <taxon>Paraglomus</taxon>
    </lineage>
</organism>
<proteinExistence type="predicted"/>
<keyword evidence="3" id="KW-0106">Calcium</keyword>
<dbReference type="Proteomes" id="UP000789572">
    <property type="component" value="Unassembled WGS sequence"/>
</dbReference>
<reference evidence="5" key="1">
    <citation type="submission" date="2021-06" db="EMBL/GenBank/DDBJ databases">
        <authorList>
            <person name="Kallberg Y."/>
            <person name="Tangrot J."/>
            <person name="Rosling A."/>
        </authorList>
    </citation>
    <scope>NUCLEOTIDE SEQUENCE</scope>
    <source>
        <strain evidence="5">IA702</strain>
    </source>
</reference>
<dbReference type="PANTHER" id="PTHR23055:SF188">
    <property type="entry name" value="EF-HAND DOMAIN-CONTAINING PROTEIN"/>
    <property type="match status" value="1"/>
</dbReference>
<feature type="domain" description="EF-hand" evidence="4">
    <location>
        <begin position="264"/>
        <end position="299"/>
    </location>
</feature>
<evidence type="ECO:0000256" key="1">
    <source>
        <dbReference type="ARBA" id="ARBA00022723"/>
    </source>
</evidence>
<protein>
    <submittedName>
        <fullName evidence="5">8478_t:CDS:1</fullName>
    </submittedName>
</protein>
<dbReference type="Gene3D" id="1.10.238.10">
    <property type="entry name" value="EF-hand"/>
    <property type="match status" value="1"/>
</dbReference>
<dbReference type="PROSITE" id="PS00018">
    <property type="entry name" value="EF_HAND_1"/>
    <property type="match status" value="1"/>
</dbReference>
<evidence type="ECO:0000259" key="4">
    <source>
        <dbReference type="PROSITE" id="PS50222"/>
    </source>
</evidence>
<comment type="caution">
    <text evidence="5">The sequence shown here is derived from an EMBL/GenBank/DDBJ whole genome shotgun (WGS) entry which is preliminary data.</text>
</comment>
<dbReference type="SMART" id="SM00054">
    <property type="entry name" value="EFh"/>
    <property type="match status" value="3"/>
</dbReference>
<sequence>MSARKNSQAPELIRLLHGIADDQARRDYDLCEQCESQELHYRTHVFLKIRIPIPPLANPRSALLHPFYPGDWKQMPPLSSPDIESIRELERITHFDSVELEGLWEQYKSLASAEDGIDGIDKSGFEACLGPLGLEGNIIVDRTFQWFDQDNNKLINFREFVCGLSVLWKGTLSEKIDFAFKGYDINNEKAISKLGLRTVIKAYSEISRVMLSSVVDIISSPSPFEHYSSLSHDSSSSSSNEFDSSPFDTQFDFIPSLERMTISGIDEMVETLFRKIDEHGKGHIDYEDFCEYAKKDSSLVDWYSALGTSVL</sequence>
<gene>
    <name evidence="5" type="ORF">POCULU_LOCUS4065</name>
</gene>
<dbReference type="OrthoDB" id="2122982at2759"/>
<keyword evidence="1" id="KW-0479">Metal-binding</keyword>
<dbReference type="InterPro" id="IPR011992">
    <property type="entry name" value="EF-hand-dom_pair"/>
</dbReference>
<name>A0A9N9FG31_9GLOM</name>
<dbReference type="SUPFAM" id="SSF57850">
    <property type="entry name" value="RING/U-box"/>
    <property type="match status" value="1"/>
</dbReference>
<dbReference type="AlphaFoldDB" id="A0A9N9FG31"/>
<dbReference type="PRINTS" id="PR00450">
    <property type="entry name" value="RECOVERIN"/>
</dbReference>
<dbReference type="SUPFAM" id="SSF47473">
    <property type="entry name" value="EF-hand"/>
    <property type="match status" value="1"/>
</dbReference>
<keyword evidence="6" id="KW-1185">Reference proteome</keyword>
<dbReference type="InterPro" id="IPR002048">
    <property type="entry name" value="EF_hand_dom"/>
</dbReference>
<dbReference type="PROSITE" id="PS50222">
    <property type="entry name" value="EF_HAND_2"/>
    <property type="match status" value="1"/>
</dbReference>
<dbReference type="PANTHER" id="PTHR23055">
    <property type="entry name" value="CALCIUM BINDING PROTEINS"/>
    <property type="match status" value="1"/>
</dbReference>
<dbReference type="InterPro" id="IPR018247">
    <property type="entry name" value="EF_Hand_1_Ca_BS"/>
</dbReference>
<dbReference type="EMBL" id="CAJVPJ010000499">
    <property type="protein sequence ID" value="CAG8531135.1"/>
    <property type="molecule type" value="Genomic_DNA"/>
</dbReference>
<evidence type="ECO:0000256" key="2">
    <source>
        <dbReference type="ARBA" id="ARBA00022737"/>
    </source>
</evidence>
<dbReference type="InterPro" id="IPR028846">
    <property type="entry name" value="Recoverin"/>
</dbReference>
<keyword evidence="2" id="KW-0677">Repeat</keyword>
<evidence type="ECO:0000313" key="5">
    <source>
        <dbReference type="EMBL" id="CAG8531135.1"/>
    </source>
</evidence>